<dbReference type="SUPFAM" id="SSF52047">
    <property type="entry name" value="RNI-like"/>
    <property type="match status" value="1"/>
</dbReference>
<name>A0A7J7MIR3_9MAGN</name>
<comment type="caution">
    <text evidence="1">The sequence shown here is derived from an EMBL/GenBank/DDBJ whole genome shotgun (WGS) entry which is preliminary data.</text>
</comment>
<protein>
    <submittedName>
        <fullName evidence="1">Uncharacterized protein</fullName>
    </submittedName>
</protein>
<dbReference type="Proteomes" id="UP000541444">
    <property type="component" value="Unassembled WGS sequence"/>
</dbReference>
<sequence>MEENGEIRPWDEMIPEALELIFNELSLQEKLNVIPIVCKPWGKVVAERVWKDIDIIEWGKLRNHDDRDRMLQMLINRSTSSLRKLCAYEISGNLMFSFIADQLIQRVYLHFIFTSASNLETLWLPRGQMTTSIVEQVAWKLSTVTNMDLSYCEILAPALEAIGRNCKSLKELHRVMYPPSYGIYGNSEEETRVIATTMTKLRHLELSYMFLSSECAHEILSSCLQLEFFDVRGCYEADFDEGLLKEKYSKISILRTPPRIIYQQVASTSQPRFYEDIDWEFSSR</sequence>
<reference evidence="1 2" key="1">
    <citation type="journal article" date="2020" name="IScience">
        <title>Genome Sequencing of the Endangered Kingdonia uniflora (Circaeasteraceae, Ranunculales) Reveals Potential Mechanisms of Evolutionary Specialization.</title>
        <authorList>
            <person name="Sun Y."/>
            <person name="Deng T."/>
            <person name="Zhang A."/>
            <person name="Moore M.J."/>
            <person name="Landis J.B."/>
            <person name="Lin N."/>
            <person name="Zhang H."/>
            <person name="Zhang X."/>
            <person name="Huang J."/>
            <person name="Zhang X."/>
            <person name="Sun H."/>
            <person name="Wang H."/>
        </authorList>
    </citation>
    <scope>NUCLEOTIDE SEQUENCE [LARGE SCALE GENOMIC DNA]</scope>
    <source>
        <strain evidence="1">TB1705</strain>
        <tissue evidence="1">Leaf</tissue>
    </source>
</reference>
<dbReference type="Gene3D" id="3.80.10.10">
    <property type="entry name" value="Ribonuclease Inhibitor"/>
    <property type="match status" value="1"/>
</dbReference>
<gene>
    <name evidence="1" type="ORF">GIB67_020125</name>
</gene>
<dbReference type="PANTHER" id="PTHR38926">
    <property type="entry name" value="F-BOX DOMAIN CONTAINING PROTEIN, EXPRESSED"/>
    <property type="match status" value="1"/>
</dbReference>
<dbReference type="PANTHER" id="PTHR38926:SF80">
    <property type="entry name" value="F-BOX DOMAIN, LEUCINE-RICH REPEAT DOMAIN SUPERFAMILY"/>
    <property type="match status" value="1"/>
</dbReference>
<dbReference type="InterPro" id="IPR032675">
    <property type="entry name" value="LRR_dom_sf"/>
</dbReference>
<dbReference type="AlphaFoldDB" id="A0A7J7MIR3"/>
<accession>A0A7J7MIR3</accession>
<dbReference type="EMBL" id="JACGCM010001477">
    <property type="protein sequence ID" value="KAF6154618.1"/>
    <property type="molecule type" value="Genomic_DNA"/>
</dbReference>
<organism evidence="1 2">
    <name type="scientific">Kingdonia uniflora</name>
    <dbReference type="NCBI Taxonomy" id="39325"/>
    <lineage>
        <taxon>Eukaryota</taxon>
        <taxon>Viridiplantae</taxon>
        <taxon>Streptophyta</taxon>
        <taxon>Embryophyta</taxon>
        <taxon>Tracheophyta</taxon>
        <taxon>Spermatophyta</taxon>
        <taxon>Magnoliopsida</taxon>
        <taxon>Ranunculales</taxon>
        <taxon>Circaeasteraceae</taxon>
        <taxon>Kingdonia</taxon>
    </lineage>
</organism>
<evidence type="ECO:0000313" key="2">
    <source>
        <dbReference type="Proteomes" id="UP000541444"/>
    </source>
</evidence>
<proteinExistence type="predicted"/>
<evidence type="ECO:0000313" key="1">
    <source>
        <dbReference type="EMBL" id="KAF6154618.1"/>
    </source>
</evidence>
<keyword evidence="2" id="KW-1185">Reference proteome</keyword>